<proteinExistence type="predicted"/>
<reference evidence="2 3" key="1">
    <citation type="submission" date="2019-12" db="EMBL/GenBank/DDBJ databases">
        <authorList>
            <person name="Zhang Y.-J."/>
        </authorList>
    </citation>
    <scope>NUCLEOTIDE SEQUENCE [LARGE SCALE GENOMIC DNA]</scope>
    <source>
        <strain evidence="2 3">CY05</strain>
    </source>
</reference>
<dbReference type="Proteomes" id="UP000478892">
    <property type="component" value="Unassembled WGS sequence"/>
</dbReference>
<comment type="caution">
    <text evidence="2">The sequence shown here is derived from an EMBL/GenBank/DDBJ whole genome shotgun (WGS) entry which is preliminary data.</text>
</comment>
<dbReference type="Gene3D" id="3.40.50.720">
    <property type="entry name" value="NAD(P)-binding Rossmann-like Domain"/>
    <property type="match status" value="1"/>
</dbReference>
<dbReference type="AlphaFoldDB" id="A0A6L6WP34"/>
<feature type="domain" description="NAD-dependent epimerase/dehydratase" evidence="1">
    <location>
        <begin position="9"/>
        <end position="235"/>
    </location>
</feature>
<dbReference type="InterPro" id="IPR020904">
    <property type="entry name" value="Sc_DH/Rdtase_CS"/>
</dbReference>
<dbReference type="PANTHER" id="PTHR43245">
    <property type="entry name" value="BIFUNCTIONAL POLYMYXIN RESISTANCE PROTEIN ARNA"/>
    <property type="match status" value="1"/>
</dbReference>
<dbReference type="InterPro" id="IPR001509">
    <property type="entry name" value="Epimerase_deHydtase"/>
</dbReference>
<dbReference type="Pfam" id="PF01370">
    <property type="entry name" value="Epimerase"/>
    <property type="match status" value="1"/>
</dbReference>
<keyword evidence="3" id="KW-1185">Reference proteome</keyword>
<name>A0A6L6WP34_9RHOB</name>
<organism evidence="2 3">
    <name type="scientific">Parasedimentitalea huanghaiensis</name>
    <dbReference type="NCBI Taxonomy" id="2682100"/>
    <lineage>
        <taxon>Bacteria</taxon>
        <taxon>Pseudomonadati</taxon>
        <taxon>Pseudomonadota</taxon>
        <taxon>Alphaproteobacteria</taxon>
        <taxon>Rhodobacterales</taxon>
        <taxon>Paracoccaceae</taxon>
        <taxon>Parasedimentitalea</taxon>
    </lineage>
</organism>
<gene>
    <name evidence="2" type="ORF">GO984_16325</name>
</gene>
<dbReference type="PANTHER" id="PTHR43245:SF13">
    <property type="entry name" value="UDP-D-APIOSE_UDP-D-XYLOSE SYNTHASE 2"/>
    <property type="match status" value="1"/>
</dbReference>
<dbReference type="InterPro" id="IPR036291">
    <property type="entry name" value="NAD(P)-bd_dom_sf"/>
</dbReference>
<sequence>MKEEKMHLLIIGGNGFIGRHFVDRAVADGHHVTIVSRSRGPERTGVTQLTGGIEALCEAPEILDRIDTVCHCASMSIPASSAADPIGDITGNLQPLLLLLDTMRQRGLRRIVFLSSGGAVYGIPRSMPIPEDHACAPISPYGITKLAMENYLAFYQAQYGFKPVIIRPANPYGPGQGKVGQLGVVWTFLRMLQEGKTATLFGDGSTRRDFVYIDDLCDLMMRAVCSDVVGAFNCGGGGSGTELNELINTLHTVTGQTLDVLHEPARAIDPPAIVLDINRAAVELGWTPRVSLSDGVHKIVAKM</sequence>
<evidence type="ECO:0000259" key="1">
    <source>
        <dbReference type="Pfam" id="PF01370"/>
    </source>
</evidence>
<evidence type="ECO:0000313" key="2">
    <source>
        <dbReference type="EMBL" id="MVO17382.1"/>
    </source>
</evidence>
<accession>A0A6L6WP34</accession>
<dbReference type="SUPFAM" id="SSF51735">
    <property type="entry name" value="NAD(P)-binding Rossmann-fold domains"/>
    <property type="match status" value="1"/>
</dbReference>
<evidence type="ECO:0000313" key="3">
    <source>
        <dbReference type="Proteomes" id="UP000478892"/>
    </source>
</evidence>
<dbReference type="InterPro" id="IPR050177">
    <property type="entry name" value="Lipid_A_modif_metabolic_enz"/>
</dbReference>
<dbReference type="EMBL" id="WQLV01000010">
    <property type="protein sequence ID" value="MVO17382.1"/>
    <property type="molecule type" value="Genomic_DNA"/>
</dbReference>
<protein>
    <submittedName>
        <fullName evidence="2">NAD-dependent epimerase/dehydratase family protein</fullName>
    </submittedName>
</protein>
<dbReference type="PROSITE" id="PS00061">
    <property type="entry name" value="ADH_SHORT"/>
    <property type="match status" value="1"/>
</dbReference>